<sequence length="156" mass="17567">MSGDPARTLMGAYLRSAVSRTEEVEALKAEIYDREEPEFAGMTDAMFTVLVRRRFDPAGHVREIRQFAARCRTRYGRPAVLGLEMEALIRFRLDDTGVAVDDITEDDTLRQQIFAIDQIVAELGLRGGGPELDRLIVEAERLAEERGLHPLPLLEP</sequence>
<reference evidence="2" key="1">
    <citation type="journal article" date="2019" name="Int. J. Syst. Evol. Microbiol.">
        <title>The Global Catalogue of Microorganisms (GCM) 10K type strain sequencing project: providing services to taxonomists for standard genome sequencing and annotation.</title>
        <authorList>
            <consortium name="The Broad Institute Genomics Platform"/>
            <consortium name="The Broad Institute Genome Sequencing Center for Infectious Disease"/>
            <person name="Wu L."/>
            <person name="Ma J."/>
        </authorList>
    </citation>
    <scope>NUCLEOTIDE SEQUENCE [LARGE SCALE GENOMIC DNA]</scope>
    <source>
        <strain evidence="2">JCM 17441</strain>
    </source>
</reference>
<proteinExistence type="predicted"/>
<name>A0ABP8DB73_9ACTN</name>
<accession>A0ABP8DB73</accession>
<comment type="caution">
    <text evidence="1">The sequence shown here is derived from an EMBL/GenBank/DDBJ whole genome shotgun (WGS) entry which is preliminary data.</text>
</comment>
<gene>
    <name evidence="1" type="ORF">GCM10022255_045210</name>
</gene>
<evidence type="ECO:0000313" key="1">
    <source>
        <dbReference type="EMBL" id="GAA4251671.1"/>
    </source>
</evidence>
<dbReference type="Proteomes" id="UP001500620">
    <property type="component" value="Unassembled WGS sequence"/>
</dbReference>
<evidence type="ECO:0000313" key="2">
    <source>
        <dbReference type="Proteomes" id="UP001500620"/>
    </source>
</evidence>
<organism evidence="1 2">
    <name type="scientific">Dactylosporangium darangshiense</name>
    <dbReference type="NCBI Taxonomy" id="579108"/>
    <lineage>
        <taxon>Bacteria</taxon>
        <taxon>Bacillati</taxon>
        <taxon>Actinomycetota</taxon>
        <taxon>Actinomycetes</taxon>
        <taxon>Micromonosporales</taxon>
        <taxon>Micromonosporaceae</taxon>
        <taxon>Dactylosporangium</taxon>
    </lineage>
</organism>
<protein>
    <submittedName>
        <fullName evidence="1">Uncharacterized protein</fullName>
    </submittedName>
</protein>
<keyword evidence="2" id="KW-1185">Reference proteome</keyword>
<dbReference type="EMBL" id="BAABAT010000011">
    <property type="protein sequence ID" value="GAA4251671.1"/>
    <property type="molecule type" value="Genomic_DNA"/>
</dbReference>
<dbReference type="RefSeq" id="WP_345129103.1">
    <property type="nucleotide sequence ID" value="NZ_BAABAT010000011.1"/>
</dbReference>